<dbReference type="Pfam" id="PF00687">
    <property type="entry name" value="Ribosomal_L1"/>
    <property type="match status" value="1"/>
</dbReference>
<dbReference type="Proteomes" id="UP000034246">
    <property type="component" value="Unassembled WGS sequence"/>
</dbReference>
<dbReference type="GO" id="GO:0006417">
    <property type="term" value="P:regulation of translation"/>
    <property type="evidence" value="ECO:0007669"/>
    <property type="project" value="UniProtKB-KW"/>
</dbReference>
<dbReference type="PANTHER" id="PTHR36427">
    <property type="entry name" value="54S RIBOSOMAL PROTEIN L1, MITOCHONDRIAL"/>
    <property type="match status" value="1"/>
</dbReference>
<feature type="compositionally biased region" description="Basic and acidic residues" evidence="8">
    <location>
        <begin position="88"/>
        <end position="114"/>
    </location>
</feature>
<evidence type="ECO:0000256" key="5">
    <source>
        <dbReference type="ARBA" id="ARBA00023274"/>
    </source>
</evidence>
<feature type="compositionally biased region" description="Basic and acidic residues" evidence="8">
    <location>
        <begin position="13"/>
        <end position="51"/>
    </location>
</feature>
<gene>
    <name evidence="9" type="ORF">UT39_C0015G0007</name>
</gene>
<dbReference type="CDD" id="cd00403">
    <property type="entry name" value="Ribosomal_L1"/>
    <property type="match status" value="1"/>
</dbReference>
<protein>
    <recommendedName>
        <fullName evidence="6">Large ribosomal subunit protein uL1</fullName>
    </recommendedName>
    <alternativeName>
        <fullName evidence="7">50S ribosomal protein L1</fullName>
    </alternativeName>
</protein>
<evidence type="ECO:0000256" key="7">
    <source>
        <dbReference type="ARBA" id="ARBA00035452"/>
    </source>
</evidence>
<dbReference type="PATRIC" id="fig|1618550.3.peg.874"/>
<name>A0A0G0N3I7_9BACT</name>
<dbReference type="Gene3D" id="3.30.190.20">
    <property type="match status" value="1"/>
</dbReference>
<proteinExistence type="inferred from homology"/>
<dbReference type="InterPro" id="IPR028364">
    <property type="entry name" value="Ribosomal_uL1/biogenesis"/>
</dbReference>
<dbReference type="InterPro" id="IPR023674">
    <property type="entry name" value="Ribosomal_uL1-like"/>
</dbReference>
<dbReference type="Gene3D" id="6.10.20.140">
    <property type="entry name" value="50S ribosomal protein L1, Chain A, Domain 1"/>
    <property type="match status" value="1"/>
</dbReference>
<sequence length="307" mass="33915">MGKTKTAFVEGVAEDKLSSEDKYKQKLAKRKAEEEKKFSSSEASKDKRKVEGLGLRGGAKIKVVGGDLPKEKRGAEKTPKAAVLSEVKQAEEPEEKTDQEAEVEKETPEKEKGVRVRGKNYTGAKSKVDANKHYPISDAVKLIKSLSFAKFDETYELHMTVKKQGLNVNLTLPHNFGKGKKIEVASEETLEKLKAGKIDFDVLLATAEMMPKLVVFAKILGPKGLMPNPKNGTVIKSEKDAEKFSADQKTLKMEKDQPIIHTTVGKLSMEEKDVVENIQAVIEVIGKPQIAKVYLKSTMSPSVKLTF</sequence>
<evidence type="ECO:0000256" key="2">
    <source>
        <dbReference type="ARBA" id="ARBA00022491"/>
    </source>
</evidence>
<keyword evidence="5" id="KW-0687">Ribonucleoprotein</keyword>
<dbReference type="InterPro" id="IPR016095">
    <property type="entry name" value="Ribosomal_uL1_3-a/b-sand"/>
</dbReference>
<dbReference type="AlphaFoldDB" id="A0A0G0N3I7"/>
<comment type="caution">
    <text evidence="9">The sequence shown here is derived from an EMBL/GenBank/DDBJ whole genome shotgun (WGS) entry which is preliminary data.</text>
</comment>
<evidence type="ECO:0000256" key="3">
    <source>
        <dbReference type="ARBA" id="ARBA00022845"/>
    </source>
</evidence>
<dbReference type="Gene3D" id="3.40.50.790">
    <property type="match status" value="1"/>
</dbReference>
<keyword evidence="3" id="KW-0810">Translation regulation</keyword>
<dbReference type="EMBL" id="LBWP01000015">
    <property type="protein sequence ID" value="KKR10794.1"/>
    <property type="molecule type" value="Genomic_DNA"/>
</dbReference>
<dbReference type="GO" id="GO:0005840">
    <property type="term" value="C:ribosome"/>
    <property type="evidence" value="ECO:0007669"/>
    <property type="project" value="UniProtKB-KW"/>
</dbReference>
<dbReference type="PANTHER" id="PTHR36427:SF3">
    <property type="entry name" value="LARGE RIBOSOMAL SUBUNIT PROTEIN UL1M"/>
    <property type="match status" value="1"/>
</dbReference>
<comment type="similarity">
    <text evidence="1">Belongs to the universal ribosomal protein uL1 family.</text>
</comment>
<dbReference type="STRING" id="1618550.UT39_C0015G0007"/>
<dbReference type="GO" id="GO:1990904">
    <property type="term" value="C:ribonucleoprotein complex"/>
    <property type="evidence" value="ECO:0007669"/>
    <property type="project" value="UniProtKB-KW"/>
</dbReference>
<reference evidence="9 10" key="1">
    <citation type="journal article" date="2015" name="Nature">
        <title>rRNA introns, odd ribosomes, and small enigmatic genomes across a large radiation of phyla.</title>
        <authorList>
            <person name="Brown C.T."/>
            <person name="Hug L.A."/>
            <person name="Thomas B.C."/>
            <person name="Sharon I."/>
            <person name="Castelle C.J."/>
            <person name="Singh A."/>
            <person name="Wilkins M.J."/>
            <person name="Williams K.H."/>
            <person name="Banfield J.F."/>
        </authorList>
    </citation>
    <scope>NUCLEOTIDE SEQUENCE [LARGE SCALE GENOMIC DNA]</scope>
</reference>
<keyword evidence="4 9" id="KW-0689">Ribosomal protein</keyword>
<evidence type="ECO:0000313" key="9">
    <source>
        <dbReference type="EMBL" id="KKR10794.1"/>
    </source>
</evidence>
<evidence type="ECO:0000256" key="1">
    <source>
        <dbReference type="ARBA" id="ARBA00010531"/>
    </source>
</evidence>
<evidence type="ECO:0000256" key="8">
    <source>
        <dbReference type="SAM" id="MobiDB-lite"/>
    </source>
</evidence>
<evidence type="ECO:0000313" key="10">
    <source>
        <dbReference type="Proteomes" id="UP000034246"/>
    </source>
</evidence>
<organism evidence="9 10">
    <name type="scientific">Candidatus Woesebacteria bacterium GW2011_GWA1_39_21</name>
    <dbReference type="NCBI Taxonomy" id="1618550"/>
    <lineage>
        <taxon>Bacteria</taxon>
        <taxon>Candidatus Woeseibacteriota</taxon>
    </lineage>
</organism>
<accession>A0A0G0N3I7</accession>
<keyword evidence="2" id="KW-0678">Repressor</keyword>
<evidence type="ECO:0000256" key="4">
    <source>
        <dbReference type="ARBA" id="ARBA00022980"/>
    </source>
</evidence>
<feature type="region of interest" description="Disordered" evidence="8">
    <location>
        <begin position="1"/>
        <end position="115"/>
    </location>
</feature>
<evidence type="ECO:0000256" key="6">
    <source>
        <dbReference type="ARBA" id="ARBA00035241"/>
    </source>
</evidence>
<feature type="compositionally biased region" description="Basic and acidic residues" evidence="8">
    <location>
        <begin position="68"/>
        <end position="79"/>
    </location>
</feature>
<dbReference type="SUPFAM" id="SSF56808">
    <property type="entry name" value="Ribosomal protein L1"/>
    <property type="match status" value="1"/>
</dbReference>